<dbReference type="FunFam" id="3.40.710.10:FF:000024">
    <property type="entry name" value="Penicillin-binding protein 2"/>
    <property type="match status" value="1"/>
</dbReference>
<dbReference type="Gene3D" id="3.90.1310.10">
    <property type="entry name" value="Penicillin-binding protein 2a (Domain 2)"/>
    <property type="match status" value="1"/>
</dbReference>
<evidence type="ECO:0000256" key="13">
    <source>
        <dbReference type="ARBA" id="ARBA00023316"/>
    </source>
</evidence>
<dbReference type="GO" id="GO:0071972">
    <property type="term" value="F:peptidoglycan L,D-transpeptidase activity"/>
    <property type="evidence" value="ECO:0007669"/>
    <property type="project" value="TreeGrafter"/>
</dbReference>
<gene>
    <name evidence="16" type="ORF">C8D94_101979</name>
</gene>
<organism evidence="16 17">
    <name type="scientific">Marinirhabdus gelatinilytica</name>
    <dbReference type="NCBI Taxonomy" id="1703343"/>
    <lineage>
        <taxon>Bacteria</taxon>
        <taxon>Pseudomonadati</taxon>
        <taxon>Bacteroidota</taxon>
        <taxon>Flavobacteriia</taxon>
        <taxon>Flavobacteriales</taxon>
        <taxon>Flavobacteriaceae</taxon>
    </lineage>
</organism>
<keyword evidence="11" id="KW-1133">Transmembrane helix</keyword>
<evidence type="ECO:0000256" key="5">
    <source>
        <dbReference type="ARBA" id="ARBA00022645"/>
    </source>
</evidence>
<dbReference type="GO" id="GO:0008360">
    <property type="term" value="P:regulation of cell shape"/>
    <property type="evidence" value="ECO:0007669"/>
    <property type="project" value="UniProtKB-KW"/>
</dbReference>
<dbReference type="EMBL" id="QRAO01000001">
    <property type="protein sequence ID" value="RDK89099.1"/>
    <property type="molecule type" value="Genomic_DNA"/>
</dbReference>
<keyword evidence="12" id="KW-0472">Membrane</keyword>
<dbReference type="GO" id="GO:0009252">
    <property type="term" value="P:peptidoglycan biosynthetic process"/>
    <property type="evidence" value="ECO:0007669"/>
    <property type="project" value="UniProtKB-KW"/>
</dbReference>
<dbReference type="Gene3D" id="3.30.1390.30">
    <property type="entry name" value="Penicillin-binding protein 2a, domain 3"/>
    <property type="match status" value="1"/>
</dbReference>
<comment type="caution">
    <text evidence="16">The sequence shown here is derived from an EMBL/GenBank/DDBJ whole genome shotgun (WGS) entry which is preliminary data.</text>
</comment>
<proteinExistence type="predicted"/>
<keyword evidence="4" id="KW-0997">Cell inner membrane</keyword>
<evidence type="ECO:0000256" key="8">
    <source>
        <dbReference type="ARBA" id="ARBA00022801"/>
    </source>
</evidence>
<dbReference type="InterPro" id="IPR001460">
    <property type="entry name" value="PCN-bd_Tpept"/>
</dbReference>
<evidence type="ECO:0000256" key="4">
    <source>
        <dbReference type="ARBA" id="ARBA00022519"/>
    </source>
</evidence>
<dbReference type="Proteomes" id="UP000255317">
    <property type="component" value="Unassembled WGS sequence"/>
</dbReference>
<dbReference type="InterPro" id="IPR005311">
    <property type="entry name" value="PBP_dimer"/>
</dbReference>
<evidence type="ECO:0000256" key="3">
    <source>
        <dbReference type="ARBA" id="ARBA00022475"/>
    </source>
</evidence>
<evidence type="ECO:0000256" key="11">
    <source>
        <dbReference type="ARBA" id="ARBA00022989"/>
    </source>
</evidence>
<keyword evidence="6" id="KW-0645">Protease</keyword>
<reference evidence="16 17" key="1">
    <citation type="submission" date="2018-07" db="EMBL/GenBank/DDBJ databases">
        <title>Genomic Encyclopedia of Type Strains, Phase IV (KMG-IV): sequencing the most valuable type-strain genomes for metagenomic binning, comparative biology and taxonomic classification.</title>
        <authorList>
            <person name="Goeker M."/>
        </authorList>
    </citation>
    <scope>NUCLEOTIDE SEQUENCE [LARGE SCALE GENOMIC DNA]</scope>
    <source>
        <strain evidence="16 17">DSM 101478</strain>
    </source>
</reference>
<dbReference type="RefSeq" id="WP_115122739.1">
    <property type="nucleotide sequence ID" value="NZ_QRAO01000001.1"/>
</dbReference>
<evidence type="ECO:0000256" key="9">
    <source>
        <dbReference type="ARBA" id="ARBA00022960"/>
    </source>
</evidence>
<evidence type="ECO:0000256" key="10">
    <source>
        <dbReference type="ARBA" id="ARBA00022984"/>
    </source>
</evidence>
<evidence type="ECO:0000256" key="1">
    <source>
        <dbReference type="ARBA" id="ARBA00004167"/>
    </source>
</evidence>
<dbReference type="AlphaFoldDB" id="A0A370QL81"/>
<dbReference type="Gene3D" id="3.40.710.10">
    <property type="entry name" value="DD-peptidase/beta-lactamase superfamily"/>
    <property type="match status" value="1"/>
</dbReference>
<comment type="subcellular location">
    <subcellularLocation>
        <location evidence="2">Cell membrane</location>
    </subcellularLocation>
    <subcellularLocation>
        <location evidence="1">Membrane</location>
        <topology evidence="1">Single-pass membrane protein</topology>
    </subcellularLocation>
</comment>
<evidence type="ECO:0000313" key="17">
    <source>
        <dbReference type="Proteomes" id="UP000255317"/>
    </source>
</evidence>
<keyword evidence="10" id="KW-0573">Peptidoglycan synthesis</keyword>
<keyword evidence="8" id="KW-0378">Hydrolase</keyword>
<dbReference type="Pfam" id="PF03717">
    <property type="entry name" value="PBP_dimer"/>
    <property type="match status" value="1"/>
</dbReference>
<keyword evidence="3" id="KW-1003">Cell membrane</keyword>
<evidence type="ECO:0000256" key="2">
    <source>
        <dbReference type="ARBA" id="ARBA00004236"/>
    </source>
</evidence>
<keyword evidence="7" id="KW-0812">Transmembrane</keyword>
<dbReference type="GO" id="GO:0005886">
    <property type="term" value="C:plasma membrane"/>
    <property type="evidence" value="ECO:0007669"/>
    <property type="project" value="UniProtKB-SubCell"/>
</dbReference>
<keyword evidence="17" id="KW-1185">Reference proteome</keyword>
<dbReference type="GO" id="GO:0008658">
    <property type="term" value="F:penicillin binding"/>
    <property type="evidence" value="ECO:0007669"/>
    <property type="project" value="InterPro"/>
</dbReference>
<dbReference type="InterPro" id="IPR036138">
    <property type="entry name" value="PBP_dimer_sf"/>
</dbReference>
<evidence type="ECO:0000256" key="7">
    <source>
        <dbReference type="ARBA" id="ARBA00022692"/>
    </source>
</evidence>
<evidence type="ECO:0000259" key="14">
    <source>
        <dbReference type="Pfam" id="PF00905"/>
    </source>
</evidence>
<evidence type="ECO:0000256" key="12">
    <source>
        <dbReference type="ARBA" id="ARBA00023136"/>
    </source>
</evidence>
<dbReference type="NCBIfam" id="TIGR03423">
    <property type="entry name" value="pbp2_mrdA"/>
    <property type="match status" value="1"/>
</dbReference>
<sequence>MRKLLLLVVVMITGVVFAGRLFYLQVLDTSFEKLSENNAIKVEYDYPQRGYVYDRNGELLVSNQPSYDVMVIPREVKPLDTLEFCRLLKISKETFIEKMEKAWIYSPRIPQPLIAQLTKAEYASLSEKMYKFEGFYIQKRSLREYQVDHSANVLGYIREVDERIIKNNPDYIMGELIGKAGIEQAYEDVLRGVKGVKYIQKDRFNRDIGSYKDGIFDTIPERGKDIVLTIDAELQKYGEELFVNKRGGIVAIEPATGEILALVTAPNFDPGLLVGRERSKNFTKLYYDTIAKPLFDRGLQGEYSPGSPFKTLTGLIAMEEGVIDTKERIYCNHGYVYGRGRKLGCHSHYSPLAMTDGIAQSCNAYFCTAYRRAIEKYPTPQEGIDNWKKHLSSFGLGDYMGYDLPSGKKGLIPSSEFYNRWYEYPKYKWYATATISNAIGQGEVNLTPMQMANFTAAIANRGYWYRPHFIKNIKGVDTIPQEYTTRITTTIDPQHFEPVVQGMWDVYNKGTAANLRVPGIEICGKTGTAENFTRIEGQTVQLTDHSTFVAFAPKDNPKIAIAVFVENGYWGSRWAGKIASLMIEKYIKGEITRTDLEKYVLEGSLMEEYEKPLRGRPFPINDGKKISAKFLADLPKEDKPLQ</sequence>
<dbReference type="GO" id="GO:0071555">
    <property type="term" value="P:cell wall organization"/>
    <property type="evidence" value="ECO:0007669"/>
    <property type="project" value="UniProtKB-KW"/>
</dbReference>
<evidence type="ECO:0000256" key="6">
    <source>
        <dbReference type="ARBA" id="ARBA00022670"/>
    </source>
</evidence>
<keyword evidence="9" id="KW-0133">Cell shape</keyword>
<dbReference type="InterPro" id="IPR017790">
    <property type="entry name" value="Penicillin-binding_protein_2"/>
</dbReference>
<name>A0A370QL81_9FLAO</name>
<accession>A0A370QL81</accession>
<keyword evidence="5" id="KW-0121">Carboxypeptidase</keyword>
<evidence type="ECO:0000313" key="16">
    <source>
        <dbReference type="EMBL" id="RDK89099.1"/>
    </source>
</evidence>
<dbReference type="InterPro" id="IPR012338">
    <property type="entry name" value="Beta-lactam/transpept-like"/>
</dbReference>
<dbReference type="Pfam" id="PF00905">
    <property type="entry name" value="Transpeptidase"/>
    <property type="match status" value="1"/>
</dbReference>
<dbReference type="GO" id="GO:0006508">
    <property type="term" value="P:proteolysis"/>
    <property type="evidence" value="ECO:0007669"/>
    <property type="project" value="UniProtKB-KW"/>
</dbReference>
<protein>
    <submittedName>
        <fullName evidence="16">Penicillin-binding protein 2</fullName>
    </submittedName>
</protein>
<dbReference type="PANTHER" id="PTHR30627:SF2">
    <property type="entry name" value="PEPTIDOGLYCAN D,D-TRANSPEPTIDASE MRDA"/>
    <property type="match status" value="1"/>
</dbReference>
<dbReference type="InterPro" id="IPR050515">
    <property type="entry name" value="Beta-lactam/transpept"/>
</dbReference>
<evidence type="ECO:0000259" key="15">
    <source>
        <dbReference type="Pfam" id="PF03717"/>
    </source>
</evidence>
<keyword evidence="13" id="KW-0961">Cell wall biogenesis/degradation</keyword>
<dbReference type="SUPFAM" id="SSF56519">
    <property type="entry name" value="Penicillin binding protein dimerisation domain"/>
    <property type="match status" value="1"/>
</dbReference>
<dbReference type="GO" id="GO:0009002">
    <property type="term" value="F:serine-type D-Ala-D-Ala carboxypeptidase activity"/>
    <property type="evidence" value="ECO:0007669"/>
    <property type="project" value="InterPro"/>
</dbReference>
<feature type="domain" description="Penicillin-binding protein dimerisation" evidence="15">
    <location>
        <begin position="46"/>
        <end position="208"/>
    </location>
</feature>
<dbReference type="OrthoDB" id="9766847at2"/>
<feature type="domain" description="Penicillin-binding protein transpeptidase" evidence="14">
    <location>
        <begin position="247"/>
        <end position="579"/>
    </location>
</feature>
<dbReference type="SUPFAM" id="SSF56601">
    <property type="entry name" value="beta-lactamase/transpeptidase-like"/>
    <property type="match status" value="1"/>
</dbReference>
<dbReference type="PANTHER" id="PTHR30627">
    <property type="entry name" value="PEPTIDOGLYCAN D,D-TRANSPEPTIDASE"/>
    <property type="match status" value="1"/>
</dbReference>